<dbReference type="Pfam" id="PF00271">
    <property type="entry name" value="Helicase_C"/>
    <property type="match status" value="1"/>
</dbReference>
<sequence length="830" mass="91689">MKGSDVVFATSSLEVGYDDPDITLVYQHYAPQNLASFIQRKGRAGRSVDDRALTAVTLSIYSPRDTWYFRRPNELVSPFGFQAPLNPENAFVRRGQALSALFDGLAWIAAKNGQQENLAQPAPFALAEAGKIAEEALGPNVWRELGFEGAYEFWIAANKVRLSGPSPQYLSQLRETLPWAPTLLFDTINLPSLEICGPDVTGGKREDISLAFPTIAPGNATRRYSATAVYWRTPVQGNAPWFIDEDYGAAERIPLTADSGELLQQLPTDARDLLAGLHTELCRPTRITLSKMGWMAGAHWTGEITLKQGRITQIANPDTDVAVRHDSRGELRGFVVIKLTQELGRDLERDVLPSGLRSVTAYAGFGASASATGLEMARVFWGADAEVRLDEVGADPIPFTQTFVSPRTKRPLLHGYKVETEGLQFQVDSGELDRFVASELMQLNDDEAERRWRTSQFTRYVVESSARGLGLNAYEAKRGADLLVAAAGEPALRKRLNHLLRFWSDSEFAALLEDTRAQLLQQHPLMTRARVQKTAAALVGRPFQVLLQNMLRRVADKSALAGYVRSLVLNSMAIRLKELVSHVGQGDERRLLAHAKLPIQFGEDSSDTITVCEAGSLGDGTIRAVIERWDEVKKLGAEGFLTTCANAEEDAITSRFWALNAEHDAWRNGDPRDPRWLGRIAQRITPNDPDRPIPAQILRILFDSESVEAESFSLYEIAQSLENVKHSSERAAGRRVLDWELASAAVASAKADTSGVLHKLYRAYETIDANNDESLSPDARLAEQAYRLISPLCLDGCRGCVHQPNDLMSDSLSTASVSRNVLQRFFATAV</sequence>
<keyword evidence="3" id="KW-1185">Reference proteome</keyword>
<gene>
    <name evidence="2" type="ORF">S23_05480</name>
</gene>
<dbReference type="PROSITE" id="PS51194">
    <property type="entry name" value="HELICASE_CTER"/>
    <property type="match status" value="1"/>
</dbReference>
<evidence type="ECO:0000259" key="1">
    <source>
        <dbReference type="PROSITE" id="PS51194"/>
    </source>
</evidence>
<name>A0AAI8M8B5_9BRAD</name>
<protein>
    <recommendedName>
        <fullName evidence="1">Helicase C-terminal domain-containing protein</fullName>
    </recommendedName>
</protein>
<dbReference type="SUPFAM" id="SSF52540">
    <property type="entry name" value="P-loop containing nucleoside triphosphate hydrolases"/>
    <property type="match status" value="1"/>
</dbReference>
<dbReference type="InterPro" id="IPR027417">
    <property type="entry name" value="P-loop_NTPase"/>
</dbReference>
<dbReference type="AlphaFoldDB" id="A0AAI8M8B5"/>
<accession>A0AAI8M8B5</accession>
<evidence type="ECO:0000313" key="2">
    <source>
        <dbReference type="EMBL" id="BAL73769.1"/>
    </source>
</evidence>
<organism evidence="2 3">
    <name type="scientific">Bradyrhizobium cosmicum</name>
    <dbReference type="NCBI Taxonomy" id="1404864"/>
    <lineage>
        <taxon>Bacteria</taxon>
        <taxon>Pseudomonadati</taxon>
        <taxon>Pseudomonadota</taxon>
        <taxon>Alphaproteobacteria</taxon>
        <taxon>Hyphomicrobiales</taxon>
        <taxon>Nitrobacteraceae</taxon>
        <taxon>Bradyrhizobium</taxon>
    </lineage>
</organism>
<dbReference type="InterPro" id="IPR001650">
    <property type="entry name" value="Helicase_C-like"/>
</dbReference>
<reference evidence="2 3" key="1">
    <citation type="journal article" date="2012" name="Microbes Environ.">
        <title>Complete genome sequence of Bradyrhizobium sp. S23321: insights into symbiosis evolution in soil oligotrophs.</title>
        <authorList>
            <person name="Okubo T."/>
            <person name="Tsukui T."/>
            <person name="Maita H."/>
            <person name="Okamoto S."/>
            <person name="Oshima K."/>
            <person name="Fujisawa T."/>
            <person name="Saito A."/>
            <person name="Futamata H."/>
            <person name="Hattori R."/>
            <person name="Shimomura Y."/>
            <person name="Haruta S."/>
            <person name="Morimoto S."/>
            <person name="Wang Y."/>
            <person name="Sakai Y."/>
            <person name="Hattori M."/>
            <person name="Aizawa S."/>
            <person name="Nagashima K.V.P."/>
            <person name="Masuda S."/>
            <person name="Hattori T."/>
            <person name="Yamashita A."/>
            <person name="Bao Z."/>
            <person name="Hayatsu M."/>
            <person name="Kajiya-Kanegae H."/>
            <person name="Yoshinaga I."/>
            <person name="Sakamoto K."/>
            <person name="Toyota K."/>
            <person name="Nakao M."/>
            <person name="Kohara M."/>
            <person name="Anda M."/>
            <person name="Niwa R."/>
            <person name="Jung-Hwan P."/>
            <person name="Sameshima-Saito R."/>
            <person name="Tokuda S."/>
            <person name="Yamamoto S."/>
            <person name="Yamamoto S."/>
            <person name="Yokoyama T."/>
            <person name="Akutsu T."/>
            <person name="Nakamura Y."/>
            <person name="Nakahira-Yanaka Y."/>
            <person name="Takada Hoshino Y."/>
            <person name="Hirakawa H."/>
            <person name="Mitsui H."/>
            <person name="Terasawa K."/>
            <person name="Itakura M."/>
            <person name="Sato S."/>
            <person name="Ikeda-Ohtsubo W."/>
            <person name="Sakakura N."/>
            <person name="Kaminuma E."/>
            <person name="Minamisawa K."/>
        </authorList>
    </citation>
    <scope>NUCLEOTIDE SEQUENCE [LARGE SCALE GENOMIC DNA]</scope>
    <source>
        <strain evidence="2 3">S23321</strain>
    </source>
</reference>
<dbReference type="EMBL" id="AP012279">
    <property type="protein sequence ID" value="BAL73769.1"/>
    <property type="molecule type" value="Genomic_DNA"/>
</dbReference>
<feature type="domain" description="Helicase C-terminal" evidence="1">
    <location>
        <begin position="1"/>
        <end position="91"/>
    </location>
</feature>
<dbReference type="KEGG" id="brs:S23_05480"/>
<proteinExistence type="predicted"/>
<evidence type="ECO:0000313" key="3">
    <source>
        <dbReference type="Proteomes" id="UP000007886"/>
    </source>
</evidence>
<dbReference type="Gene3D" id="3.40.50.300">
    <property type="entry name" value="P-loop containing nucleotide triphosphate hydrolases"/>
    <property type="match status" value="1"/>
</dbReference>
<dbReference type="Proteomes" id="UP000007886">
    <property type="component" value="Chromosome"/>
</dbReference>